<reference evidence="3 4" key="1">
    <citation type="submission" date="2020-08" db="EMBL/GenBank/DDBJ databases">
        <title>Genome public.</title>
        <authorList>
            <person name="Liu C."/>
            <person name="Sun Q."/>
        </authorList>
    </citation>
    <scope>NUCLEOTIDE SEQUENCE [LARGE SCALE GENOMIC DNA]</scope>
    <source>
        <strain evidence="3 4">BX3</strain>
    </source>
</reference>
<keyword evidence="3" id="KW-0808">Transferase</keyword>
<dbReference type="SUPFAM" id="SSF52096">
    <property type="entry name" value="ClpP/crotonase"/>
    <property type="match status" value="2"/>
</dbReference>
<organism evidence="3 4">
    <name type="scientific">Jutongia hominis</name>
    <dbReference type="NCBI Taxonomy" id="2763664"/>
    <lineage>
        <taxon>Bacteria</taxon>
        <taxon>Bacillati</taxon>
        <taxon>Bacillota</taxon>
        <taxon>Clostridia</taxon>
        <taxon>Lachnospirales</taxon>
        <taxon>Lachnospiraceae</taxon>
        <taxon>Jutongia</taxon>
    </lineage>
</organism>
<dbReference type="RefSeq" id="WP_249304401.1">
    <property type="nucleotide sequence ID" value="NZ_JACRSW010000027.1"/>
</dbReference>
<proteinExistence type="predicted"/>
<name>A0ABR7MU36_9FIRM</name>
<evidence type="ECO:0000259" key="1">
    <source>
        <dbReference type="PROSITE" id="PS50980"/>
    </source>
</evidence>
<accession>A0ABR7MU36</accession>
<protein>
    <submittedName>
        <fullName evidence="3">Carboxyl transferase</fullName>
    </submittedName>
</protein>
<dbReference type="InterPro" id="IPR029045">
    <property type="entry name" value="ClpP/crotonase-like_dom_sf"/>
</dbReference>
<feature type="domain" description="CoA carboxyltransferase N-terminal" evidence="1">
    <location>
        <begin position="1"/>
        <end position="227"/>
    </location>
</feature>
<dbReference type="PROSITE" id="PS50989">
    <property type="entry name" value="COA_CT_CTER"/>
    <property type="match status" value="1"/>
</dbReference>
<dbReference type="Pfam" id="PF01039">
    <property type="entry name" value="Carboxyl_trans"/>
    <property type="match status" value="1"/>
</dbReference>
<dbReference type="Gene3D" id="3.90.226.10">
    <property type="entry name" value="2-enoyl-CoA Hydratase, Chain A, domain 1"/>
    <property type="match status" value="2"/>
</dbReference>
<feature type="domain" description="CoA carboxyltransferase C-terminal" evidence="2">
    <location>
        <begin position="231"/>
        <end position="461"/>
    </location>
</feature>
<dbReference type="InterPro" id="IPR034733">
    <property type="entry name" value="AcCoA_carboxyl_beta"/>
</dbReference>
<dbReference type="GO" id="GO:0016740">
    <property type="term" value="F:transferase activity"/>
    <property type="evidence" value="ECO:0007669"/>
    <property type="project" value="UniProtKB-KW"/>
</dbReference>
<sequence>MSNTNALSARDRIASLVDENSFVEIGATITKRSTDFNMQEKSVPADGVITGYGLVSGTPAYIYSQDASSLNGSIGEMHAKKIAHVYELAVKTGVPVIGLIDCAGMRLQESTDALAGFGQIYKMKAKASGIVPQISAVFGNCGGGVAVMTAMSDFTFMEAQNGKLFVSSPNTLEGNYTDKLDTASADFQKAASNVDVILEGETEVLNAIRELVSILPENNNDTAGSDECMDDLNRLVPDFAAEAADAALALEDMSDNNFFLELKAGYAKEMVTGFVCFDGMTVGAIANRTAVFDENGKEVEKFDGRLTTAGCEKAADFVKKCDAFNIPVLTLTNVEGYATSVEEETTIATAAAKLTAAFVEADVPKVNLIVGKAYGSAYITMNSKHIGADMVFALPTAQIGMMDANVAAKIMYADDKDVNLNEKASEFAAQSGTEAAAARGYIDSVIEPEAARKQVLYAFEMLFTKSEYPIGKKHGTI</sequence>
<dbReference type="InterPro" id="IPR011762">
    <property type="entry name" value="COA_CT_N"/>
</dbReference>
<dbReference type="EMBL" id="JACRSW010000027">
    <property type="protein sequence ID" value="MBC8557322.1"/>
    <property type="molecule type" value="Genomic_DNA"/>
</dbReference>
<evidence type="ECO:0000313" key="3">
    <source>
        <dbReference type="EMBL" id="MBC8557322.1"/>
    </source>
</evidence>
<dbReference type="InterPro" id="IPR051047">
    <property type="entry name" value="AccD/PCCB"/>
</dbReference>
<comment type="caution">
    <text evidence="3">The sequence shown here is derived from an EMBL/GenBank/DDBJ whole genome shotgun (WGS) entry which is preliminary data.</text>
</comment>
<dbReference type="InterPro" id="IPR011763">
    <property type="entry name" value="COA_CT_C"/>
</dbReference>
<dbReference type="PANTHER" id="PTHR43842">
    <property type="entry name" value="PROPIONYL-COA CARBOXYLASE BETA CHAIN"/>
    <property type="match status" value="1"/>
</dbReference>
<dbReference type="Proteomes" id="UP000637513">
    <property type="component" value="Unassembled WGS sequence"/>
</dbReference>
<keyword evidence="4" id="KW-1185">Reference proteome</keyword>
<gene>
    <name evidence="3" type="ORF">H8700_06345</name>
</gene>
<dbReference type="PROSITE" id="PS50980">
    <property type="entry name" value="COA_CT_NTER"/>
    <property type="match status" value="1"/>
</dbReference>
<dbReference type="PANTHER" id="PTHR43842:SF2">
    <property type="entry name" value="PROPIONYL-COA CARBOXYLASE BETA CHAIN, MITOCHONDRIAL"/>
    <property type="match status" value="1"/>
</dbReference>
<evidence type="ECO:0000259" key="2">
    <source>
        <dbReference type="PROSITE" id="PS50989"/>
    </source>
</evidence>
<evidence type="ECO:0000313" key="4">
    <source>
        <dbReference type="Proteomes" id="UP000637513"/>
    </source>
</evidence>